<reference evidence="2" key="2">
    <citation type="submission" date="2016-06" db="EMBL/GenBank/DDBJ databases">
        <title>The genome of a short-lived fish provides insights into sex chromosome evolution and the genetic control of aging.</title>
        <authorList>
            <person name="Reichwald K."/>
            <person name="Felder M."/>
            <person name="Petzold A."/>
            <person name="Koch P."/>
            <person name="Groth M."/>
            <person name="Platzer M."/>
        </authorList>
    </citation>
    <scope>NUCLEOTIDE SEQUENCE</scope>
    <source>
        <tissue evidence="2">Brain</tissue>
    </source>
</reference>
<accession>A0A1A8HNZ9</accession>
<dbReference type="EMBL" id="HAED01001084">
    <property type="protein sequence ID" value="SBQ86929.1"/>
    <property type="molecule type" value="Transcribed_RNA"/>
</dbReference>
<proteinExistence type="predicted"/>
<reference evidence="2" key="1">
    <citation type="submission" date="2016-05" db="EMBL/GenBank/DDBJ databases">
        <authorList>
            <person name="Lavstsen T."/>
            <person name="Jespersen J.S."/>
        </authorList>
    </citation>
    <scope>NUCLEOTIDE SEQUENCE</scope>
    <source>
        <tissue evidence="2">Brain</tissue>
    </source>
</reference>
<name>A0A1A8HNZ9_NOTKU</name>
<feature type="compositionally biased region" description="Basic and acidic residues" evidence="1">
    <location>
        <begin position="49"/>
        <end position="58"/>
    </location>
</feature>
<protein>
    <submittedName>
        <fullName evidence="2">Uncharacterized protein</fullName>
    </submittedName>
</protein>
<feature type="region of interest" description="Disordered" evidence="1">
    <location>
        <begin position="32"/>
        <end position="58"/>
    </location>
</feature>
<organism evidence="2">
    <name type="scientific">Nothobranchius kuhntae</name>
    <name type="common">Beira killifish</name>
    <dbReference type="NCBI Taxonomy" id="321403"/>
    <lineage>
        <taxon>Eukaryota</taxon>
        <taxon>Metazoa</taxon>
        <taxon>Chordata</taxon>
        <taxon>Craniata</taxon>
        <taxon>Vertebrata</taxon>
        <taxon>Euteleostomi</taxon>
        <taxon>Actinopterygii</taxon>
        <taxon>Neopterygii</taxon>
        <taxon>Teleostei</taxon>
        <taxon>Neoteleostei</taxon>
        <taxon>Acanthomorphata</taxon>
        <taxon>Ovalentaria</taxon>
        <taxon>Atherinomorphae</taxon>
        <taxon>Cyprinodontiformes</taxon>
        <taxon>Nothobranchiidae</taxon>
        <taxon>Nothobranchius</taxon>
    </lineage>
</organism>
<dbReference type="AlphaFoldDB" id="A0A1A8HNZ9"/>
<evidence type="ECO:0000313" key="2">
    <source>
        <dbReference type="EMBL" id="SBQ86929.1"/>
    </source>
</evidence>
<evidence type="ECO:0000256" key="1">
    <source>
        <dbReference type="SAM" id="MobiDB-lite"/>
    </source>
</evidence>
<sequence length="117" mass="14156">MKMIQAAFSLLDQEFRRLDREKSELFKASAVLQGDKEAHEAQRQQQQQELKEMLEKHRSQNEAWLQARAEENDRERRELCRLREEVSQEQEKLKEEQTNIQKRSEHLLSIMQQFKGM</sequence>
<gene>
    <name evidence="2" type="primary">CU856539.4</name>
</gene>